<name>A0ABD1HLY4_SALDI</name>
<reference evidence="1 2" key="1">
    <citation type="submission" date="2024-06" db="EMBL/GenBank/DDBJ databases">
        <title>A chromosome level genome sequence of Diviner's sage (Salvia divinorum).</title>
        <authorList>
            <person name="Ford S.A."/>
            <person name="Ro D.-K."/>
            <person name="Ness R.W."/>
            <person name="Phillips M.A."/>
        </authorList>
    </citation>
    <scope>NUCLEOTIDE SEQUENCE [LARGE SCALE GENOMIC DNA]</scope>
    <source>
        <strain evidence="1">SAF-2024a</strain>
        <tissue evidence="1">Leaf</tissue>
    </source>
</reference>
<dbReference type="EMBL" id="JBEAFC010000004">
    <property type="protein sequence ID" value="KAL1557451.1"/>
    <property type="molecule type" value="Genomic_DNA"/>
</dbReference>
<proteinExistence type="predicted"/>
<evidence type="ECO:0000313" key="2">
    <source>
        <dbReference type="Proteomes" id="UP001567538"/>
    </source>
</evidence>
<dbReference type="EC" id="3.6.4.13" evidence="1"/>
<dbReference type="GO" id="GO:0003724">
    <property type="term" value="F:RNA helicase activity"/>
    <property type="evidence" value="ECO:0007669"/>
    <property type="project" value="UniProtKB-EC"/>
</dbReference>
<dbReference type="Proteomes" id="UP001567538">
    <property type="component" value="Unassembled WGS sequence"/>
</dbReference>
<keyword evidence="2" id="KW-1185">Reference proteome</keyword>
<dbReference type="GO" id="GO:0016787">
    <property type="term" value="F:hydrolase activity"/>
    <property type="evidence" value="ECO:0007669"/>
    <property type="project" value="UniProtKB-KW"/>
</dbReference>
<organism evidence="1 2">
    <name type="scientific">Salvia divinorum</name>
    <name type="common">Maria pastora</name>
    <name type="synonym">Diviner's sage</name>
    <dbReference type="NCBI Taxonomy" id="28513"/>
    <lineage>
        <taxon>Eukaryota</taxon>
        <taxon>Viridiplantae</taxon>
        <taxon>Streptophyta</taxon>
        <taxon>Embryophyta</taxon>
        <taxon>Tracheophyta</taxon>
        <taxon>Spermatophyta</taxon>
        <taxon>Magnoliopsida</taxon>
        <taxon>eudicotyledons</taxon>
        <taxon>Gunneridae</taxon>
        <taxon>Pentapetalae</taxon>
        <taxon>asterids</taxon>
        <taxon>lamiids</taxon>
        <taxon>Lamiales</taxon>
        <taxon>Lamiaceae</taxon>
        <taxon>Nepetoideae</taxon>
        <taxon>Mentheae</taxon>
        <taxon>Salviinae</taxon>
        <taxon>Salvia</taxon>
        <taxon>Salvia subgen. Calosphace</taxon>
    </lineage>
</organism>
<accession>A0ABD1HLY4</accession>
<keyword evidence="1" id="KW-0067">ATP-binding</keyword>
<evidence type="ECO:0000313" key="1">
    <source>
        <dbReference type="EMBL" id="KAL1557451.1"/>
    </source>
</evidence>
<comment type="caution">
    <text evidence="1">The sequence shown here is derived from an EMBL/GenBank/DDBJ whole genome shotgun (WGS) entry which is preliminary data.</text>
</comment>
<keyword evidence="1" id="KW-0547">Nucleotide-binding</keyword>
<keyword evidence="1" id="KW-0347">Helicase</keyword>
<dbReference type="AlphaFoldDB" id="A0ABD1HLY4"/>
<protein>
    <submittedName>
        <fullName evidence="1">RNA helicase</fullName>
        <ecNumber evidence="1">3.6.4.13</ecNumber>
    </submittedName>
</protein>
<keyword evidence="1" id="KW-0378">Hydrolase</keyword>
<gene>
    <name evidence="1" type="ORF">AAHA92_08026</name>
</gene>
<sequence length="125" mass="13522">MVTGGGYCRVESSGEEIEGSFSKLPKSPLRFMKKQGSLLTKLVSGWLCTHKHAGFCCLLKLEYASPVTWFIRSIGQTVLFSATSPKEIRPSADFLSNYVFLAVGRVGSSTEGKMAPPNGLTNMPA</sequence>